<keyword evidence="2" id="KW-1185">Reference proteome</keyword>
<protein>
    <submittedName>
        <fullName evidence="1">Uncharacterized protein</fullName>
    </submittedName>
</protein>
<dbReference type="Proteomes" id="UP000324222">
    <property type="component" value="Unassembled WGS sequence"/>
</dbReference>
<proteinExistence type="predicted"/>
<sequence>MWREGKRE</sequence>
<organism evidence="1 2">
    <name type="scientific">Portunus trituberculatus</name>
    <name type="common">Swimming crab</name>
    <name type="synonym">Neptunus trituberculatus</name>
    <dbReference type="NCBI Taxonomy" id="210409"/>
    <lineage>
        <taxon>Eukaryota</taxon>
        <taxon>Metazoa</taxon>
        <taxon>Ecdysozoa</taxon>
        <taxon>Arthropoda</taxon>
        <taxon>Crustacea</taxon>
        <taxon>Multicrustacea</taxon>
        <taxon>Malacostraca</taxon>
        <taxon>Eumalacostraca</taxon>
        <taxon>Eucarida</taxon>
        <taxon>Decapoda</taxon>
        <taxon>Pleocyemata</taxon>
        <taxon>Brachyura</taxon>
        <taxon>Eubrachyura</taxon>
        <taxon>Portunoidea</taxon>
        <taxon>Portunidae</taxon>
        <taxon>Portuninae</taxon>
        <taxon>Portunus</taxon>
    </lineage>
</organism>
<evidence type="ECO:0000313" key="2">
    <source>
        <dbReference type="Proteomes" id="UP000324222"/>
    </source>
</evidence>
<comment type="caution">
    <text evidence="1">The sequence shown here is derived from an EMBL/GenBank/DDBJ whole genome shotgun (WGS) entry which is preliminary data.</text>
</comment>
<dbReference type="EMBL" id="VSRR010082540">
    <property type="protein sequence ID" value="MPC89898.1"/>
    <property type="molecule type" value="Genomic_DNA"/>
</dbReference>
<reference evidence="1 2" key="1">
    <citation type="submission" date="2019-05" db="EMBL/GenBank/DDBJ databases">
        <title>Another draft genome of Portunus trituberculatus and its Hox gene families provides insights of decapod evolution.</title>
        <authorList>
            <person name="Jeong J.-H."/>
            <person name="Song I."/>
            <person name="Kim S."/>
            <person name="Choi T."/>
            <person name="Kim D."/>
            <person name="Ryu S."/>
            <person name="Kim W."/>
        </authorList>
    </citation>
    <scope>NUCLEOTIDE SEQUENCE [LARGE SCALE GENOMIC DNA]</scope>
    <source>
        <tissue evidence="1">Muscle</tissue>
    </source>
</reference>
<name>A0A5B7JAE3_PORTR</name>
<gene>
    <name evidence="1" type="ORF">E2C01_084861</name>
</gene>
<evidence type="ECO:0000313" key="1">
    <source>
        <dbReference type="EMBL" id="MPC89898.1"/>
    </source>
</evidence>
<accession>A0A5B7JAE3</accession>